<dbReference type="Pfam" id="PF01047">
    <property type="entry name" value="MarR"/>
    <property type="match status" value="1"/>
</dbReference>
<organism evidence="2 3">
    <name type="scientific">Pacificispira spongiicola</name>
    <dbReference type="NCBI Taxonomy" id="2729598"/>
    <lineage>
        <taxon>Bacteria</taxon>
        <taxon>Pseudomonadati</taxon>
        <taxon>Pseudomonadota</taxon>
        <taxon>Alphaproteobacteria</taxon>
        <taxon>Rhodospirillales</taxon>
        <taxon>Rhodospirillaceae</taxon>
        <taxon>Pacificispira</taxon>
    </lineage>
</organism>
<reference evidence="2 3" key="1">
    <citation type="submission" date="2020-04" db="EMBL/GenBank/DDBJ databases">
        <title>Rhodospirillaceae bacterium KN72 isolated from deep sea.</title>
        <authorList>
            <person name="Zhang D.-C."/>
        </authorList>
    </citation>
    <scope>NUCLEOTIDE SEQUENCE [LARGE SCALE GENOMIC DNA]</scope>
    <source>
        <strain evidence="2 3">KN72</strain>
    </source>
</reference>
<dbReference type="PANTHER" id="PTHR33164:SF95">
    <property type="entry name" value="TRANSCRIPTIONAL REGULATOR"/>
    <property type="match status" value="1"/>
</dbReference>
<dbReference type="SUPFAM" id="SSF46785">
    <property type="entry name" value="Winged helix' DNA-binding domain"/>
    <property type="match status" value="1"/>
</dbReference>
<keyword evidence="3" id="KW-1185">Reference proteome</keyword>
<dbReference type="Proteomes" id="UP000539372">
    <property type="component" value="Unassembled WGS sequence"/>
</dbReference>
<dbReference type="AlphaFoldDB" id="A0A7Y0E0J0"/>
<gene>
    <name evidence="2" type="ORF">HH303_10975</name>
</gene>
<feature type="domain" description="HTH marR-type" evidence="1">
    <location>
        <begin position="21"/>
        <end position="150"/>
    </location>
</feature>
<dbReference type="RefSeq" id="WP_169625380.1">
    <property type="nucleotide sequence ID" value="NZ_JABBNT010000003.1"/>
</dbReference>
<evidence type="ECO:0000259" key="1">
    <source>
        <dbReference type="PROSITE" id="PS50995"/>
    </source>
</evidence>
<dbReference type="PANTHER" id="PTHR33164">
    <property type="entry name" value="TRANSCRIPTIONAL REGULATOR, MARR FAMILY"/>
    <property type="match status" value="1"/>
</dbReference>
<dbReference type="InterPro" id="IPR000835">
    <property type="entry name" value="HTH_MarR-typ"/>
</dbReference>
<dbReference type="InterPro" id="IPR036390">
    <property type="entry name" value="WH_DNA-bd_sf"/>
</dbReference>
<accession>A0A7Y0E0J0</accession>
<dbReference type="PRINTS" id="PR00598">
    <property type="entry name" value="HTHMARR"/>
</dbReference>
<comment type="caution">
    <text evidence="2">The sequence shown here is derived from an EMBL/GenBank/DDBJ whole genome shotgun (WGS) entry which is preliminary data.</text>
</comment>
<dbReference type="InterPro" id="IPR039422">
    <property type="entry name" value="MarR/SlyA-like"/>
</dbReference>
<proteinExistence type="predicted"/>
<dbReference type="SMART" id="SM00347">
    <property type="entry name" value="HTH_MARR"/>
    <property type="match status" value="1"/>
</dbReference>
<evidence type="ECO:0000313" key="3">
    <source>
        <dbReference type="Proteomes" id="UP000539372"/>
    </source>
</evidence>
<dbReference type="PROSITE" id="PS50995">
    <property type="entry name" value="HTH_MARR_2"/>
    <property type="match status" value="1"/>
</dbReference>
<dbReference type="EMBL" id="JABBNT010000003">
    <property type="protein sequence ID" value="NMM45002.1"/>
    <property type="molecule type" value="Genomic_DNA"/>
</dbReference>
<protein>
    <submittedName>
        <fullName evidence="2">MarR family transcriptional regulator</fullName>
    </submittedName>
</protein>
<dbReference type="InterPro" id="IPR036388">
    <property type="entry name" value="WH-like_DNA-bd_sf"/>
</dbReference>
<evidence type="ECO:0000313" key="2">
    <source>
        <dbReference type="EMBL" id="NMM45002.1"/>
    </source>
</evidence>
<dbReference type="Gene3D" id="1.10.10.10">
    <property type="entry name" value="Winged helix-like DNA-binding domain superfamily/Winged helix DNA-binding domain"/>
    <property type="match status" value="1"/>
</dbReference>
<name>A0A7Y0E0J0_9PROT</name>
<dbReference type="GO" id="GO:0006950">
    <property type="term" value="P:response to stress"/>
    <property type="evidence" value="ECO:0007669"/>
    <property type="project" value="TreeGrafter"/>
</dbReference>
<dbReference type="GO" id="GO:0003700">
    <property type="term" value="F:DNA-binding transcription factor activity"/>
    <property type="evidence" value="ECO:0007669"/>
    <property type="project" value="InterPro"/>
</dbReference>
<sequence length="173" mass="18799">MAADAPGTQDAQDLAEIFGMPGHLLRRCQQIAVAIFMQDCADFDLTPLQFILLVTLEEGGPQDQATISGRAALDRTTTAGVIKNLEDRGLATRTVSPEDRRAKIVEITQAGRDVVTAVRPRVAQVQNRLLAPLTAKEQDQLVRLLTKVADGNNTLSRAPLFDRGAAQRKRKTG</sequence>